<dbReference type="GO" id="GO:0015074">
    <property type="term" value="P:DNA integration"/>
    <property type="evidence" value="ECO:0007669"/>
    <property type="project" value="InterPro"/>
</dbReference>
<evidence type="ECO:0000313" key="5">
    <source>
        <dbReference type="EMBL" id="AFT75548.1"/>
    </source>
</evidence>
<dbReference type="Proteomes" id="UP000006296">
    <property type="component" value="Chromosome"/>
</dbReference>
<dbReference type="InterPro" id="IPR048020">
    <property type="entry name" value="Transpos_IS3"/>
</dbReference>
<dbReference type="EMBL" id="CP003844">
    <property type="protein sequence ID" value="AFT75548.1"/>
    <property type="molecule type" value="Genomic_DNA"/>
</dbReference>
<evidence type="ECO:0000313" key="3">
    <source>
        <dbReference type="EMBL" id="AFT74879.1"/>
    </source>
</evidence>
<accession>A0AB32ZZK0</accession>
<dbReference type="SUPFAM" id="SSF53098">
    <property type="entry name" value="Ribonuclease H-like"/>
    <property type="match status" value="1"/>
</dbReference>
<evidence type="ECO:0000313" key="4">
    <source>
        <dbReference type="EMBL" id="AFT75335.1"/>
    </source>
</evidence>
<dbReference type="NCBIfam" id="NF033516">
    <property type="entry name" value="transpos_IS3"/>
    <property type="match status" value="1"/>
</dbReference>
<dbReference type="InterPro" id="IPR012337">
    <property type="entry name" value="RNaseH-like_sf"/>
</dbReference>
<dbReference type="InterPro" id="IPR001584">
    <property type="entry name" value="Integrase_cat-core"/>
</dbReference>
<dbReference type="KEGG" id="amg:AMEC673_14330"/>
<organism evidence="3 6">
    <name type="scientific">Alteromonas macleodii (strain English Channel 673)</name>
    <dbReference type="NCBI Taxonomy" id="1004788"/>
    <lineage>
        <taxon>Bacteria</taxon>
        <taxon>Pseudomonadati</taxon>
        <taxon>Pseudomonadota</taxon>
        <taxon>Gammaproteobacteria</taxon>
        <taxon>Alteromonadales</taxon>
        <taxon>Alteromonadaceae</taxon>
        <taxon>Alteromonas/Salinimonas group</taxon>
        <taxon>Alteromonas</taxon>
    </lineage>
</organism>
<protein>
    <recommendedName>
        <fullName evidence="1">Integrase catalytic domain-containing protein</fullName>
    </recommendedName>
</protein>
<dbReference type="Pfam" id="PF13276">
    <property type="entry name" value="HTH_21"/>
    <property type="match status" value="1"/>
</dbReference>
<dbReference type="PANTHER" id="PTHR46889">
    <property type="entry name" value="TRANSPOSASE INSF FOR INSERTION SEQUENCE IS3B-RELATED"/>
    <property type="match status" value="1"/>
</dbReference>
<dbReference type="PROSITE" id="PS50994">
    <property type="entry name" value="INTEGRASE"/>
    <property type="match status" value="1"/>
</dbReference>
<dbReference type="InterPro" id="IPR050900">
    <property type="entry name" value="Transposase_IS3/IS150/IS904"/>
</dbReference>
<dbReference type="InterPro" id="IPR025948">
    <property type="entry name" value="HTH-like_dom"/>
</dbReference>
<dbReference type="Gene3D" id="3.30.420.10">
    <property type="entry name" value="Ribonuclease H-like superfamily/Ribonuclease H"/>
    <property type="match status" value="1"/>
</dbReference>
<sequence>MGLVVNHKRVQRLMCELGLKSKVRPKRYKSYKGEIGRIAENKLNREFTVEQPNQKWVTDVTEFKVNNQKVYLSPIIDLFNREVISYEVRTSVTLPLVTDMLKAATSKLLPHEKPLIHSDQGWQYQNKQYQNHLKQNGLLQSMSRKGNCLDNAVAENFFGILKTEMYHNKTFKDANELIENIKEYIDYYNNERIKLKLKGLSPIQYRNQALVAA</sequence>
<dbReference type="EMBL" id="CP003844">
    <property type="protein sequence ID" value="AFT75335.1"/>
    <property type="molecule type" value="Genomic_DNA"/>
</dbReference>
<reference evidence="3" key="2">
    <citation type="submission" date="2012-09" db="EMBL/GenBank/DDBJ databases">
        <authorList>
            <person name="Lopez-Perez M."/>
            <person name="Gonzaga A."/>
            <person name="Martin-Cuadrado A.B."/>
            <person name="Ghai R."/>
            <person name="Rodriguez-Valera F."/>
        </authorList>
    </citation>
    <scope>NUCLEOTIDE SEQUENCE</scope>
    <source>
        <strain evidence="3">English Channel 673</strain>
    </source>
</reference>
<dbReference type="KEGG" id="amg:AMEC673_10935"/>
<dbReference type="PANTHER" id="PTHR46889:SF4">
    <property type="entry name" value="TRANSPOSASE INSO FOR INSERTION SEQUENCE ELEMENT IS911B-RELATED"/>
    <property type="match status" value="1"/>
</dbReference>
<dbReference type="KEGG" id="amg:AMEC673_13245"/>
<dbReference type="KEGG" id="amg:AMEC673_08730"/>
<dbReference type="EMBL" id="CP003844">
    <property type="protein sequence ID" value="AFT74440.1"/>
    <property type="molecule type" value="Genomic_DNA"/>
</dbReference>
<evidence type="ECO:0000313" key="6">
    <source>
        <dbReference type="Proteomes" id="UP000006296"/>
    </source>
</evidence>
<dbReference type="GO" id="GO:0003676">
    <property type="term" value="F:nucleic acid binding"/>
    <property type="evidence" value="ECO:0007669"/>
    <property type="project" value="InterPro"/>
</dbReference>
<dbReference type="EMBL" id="CP003844">
    <property type="protein sequence ID" value="AFT74879.1"/>
    <property type="molecule type" value="Genomic_DNA"/>
</dbReference>
<dbReference type="Pfam" id="PF00665">
    <property type="entry name" value="rve"/>
    <property type="match status" value="1"/>
</dbReference>
<dbReference type="InterPro" id="IPR036397">
    <property type="entry name" value="RNaseH_sf"/>
</dbReference>
<feature type="domain" description="Integrase catalytic" evidence="1">
    <location>
        <begin position="48"/>
        <end position="210"/>
    </location>
</feature>
<dbReference type="Pfam" id="PF13333">
    <property type="entry name" value="rve_2"/>
    <property type="match status" value="1"/>
</dbReference>
<reference evidence="6" key="1">
    <citation type="journal article" date="2012" name="Sci. Rep.">
        <title>Genomes of surface isolates of Alteromonas macleodii: the life of a widespread marine opportunistic copiotroph.</title>
        <authorList>
            <person name="Lopez-Perez M."/>
            <person name="Gonzaga A."/>
            <person name="Martin-Cuadrado A.B."/>
            <person name="Onyshchenko O."/>
            <person name="Ghavidel A."/>
            <person name="Ghai R."/>
            <person name="Rodriguez-Valera F."/>
        </authorList>
    </citation>
    <scope>NUCLEOTIDE SEQUENCE [LARGE SCALE GENOMIC DNA]</scope>
    <source>
        <strain evidence="6">English Channel 673</strain>
    </source>
</reference>
<proteinExistence type="predicted"/>
<gene>
    <name evidence="2" type="ordered locus">AMEC673_08730</name>
    <name evidence="3" type="ordered locus">AMEC673_10935</name>
    <name evidence="4" type="ordered locus">AMEC673_13245</name>
    <name evidence="5" type="ordered locus">AMEC673_14330</name>
</gene>
<evidence type="ECO:0000313" key="2">
    <source>
        <dbReference type="EMBL" id="AFT74440.1"/>
    </source>
</evidence>
<dbReference type="AlphaFoldDB" id="A0AB32ZZK0"/>
<name>A0AB32ZZK0_ALTME</name>
<evidence type="ECO:0000259" key="1">
    <source>
        <dbReference type="PROSITE" id="PS50994"/>
    </source>
</evidence>